<feature type="transmembrane region" description="Helical" evidence="1">
    <location>
        <begin position="181"/>
        <end position="208"/>
    </location>
</feature>
<dbReference type="Proteomes" id="UP000199159">
    <property type="component" value="Unassembled WGS sequence"/>
</dbReference>
<reference evidence="3" key="1">
    <citation type="submission" date="2016-10" db="EMBL/GenBank/DDBJ databases">
        <authorList>
            <person name="Varghese N."/>
            <person name="Submissions S."/>
        </authorList>
    </citation>
    <scope>NUCLEOTIDE SEQUENCE [LARGE SCALE GENOMIC DNA]</scope>
    <source>
        <strain evidence="3">IBRC-M10078</strain>
    </source>
</reference>
<dbReference type="STRING" id="930152.SAMN05216565_101363"/>
<feature type="transmembrane region" description="Helical" evidence="1">
    <location>
        <begin position="284"/>
        <end position="304"/>
    </location>
</feature>
<dbReference type="AlphaFoldDB" id="A0A1H0PM28"/>
<gene>
    <name evidence="2" type="ORF">SAMN05216565_101363</name>
</gene>
<dbReference type="RefSeq" id="WP_090849411.1">
    <property type="nucleotide sequence ID" value="NZ_FNJU01000001.1"/>
</dbReference>
<feature type="transmembrane region" description="Helical" evidence="1">
    <location>
        <begin position="433"/>
        <end position="454"/>
    </location>
</feature>
<feature type="transmembrane region" description="Helical" evidence="1">
    <location>
        <begin position="228"/>
        <end position="249"/>
    </location>
</feature>
<feature type="transmembrane region" description="Helical" evidence="1">
    <location>
        <begin position="824"/>
        <end position="844"/>
    </location>
</feature>
<dbReference type="EMBL" id="FNJU01000001">
    <property type="protein sequence ID" value="SDP05646.1"/>
    <property type="molecule type" value="Genomic_DNA"/>
</dbReference>
<keyword evidence="1" id="KW-1133">Transmembrane helix</keyword>
<dbReference type="PANTHER" id="PTHR38454:SF1">
    <property type="entry name" value="INTEGRAL MEMBRANE PROTEIN"/>
    <property type="match status" value="1"/>
</dbReference>
<feature type="transmembrane region" description="Helical" evidence="1">
    <location>
        <begin position="132"/>
        <end position="153"/>
    </location>
</feature>
<dbReference type="OrthoDB" id="9815466at2"/>
<dbReference type="InterPro" id="IPR018580">
    <property type="entry name" value="Uncharacterised_YfhO"/>
</dbReference>
<dbReference type="Pfam" id="PF09586">
    <property type="entry name" value="YfhO"/>
    <property type="match status" value="1"/>
</dbReference>
<keyword evidence="1" id="KW-0472">Membrane</keyword>
<feature type="transmembrane region" description="Helical" evidence="1">
    <location>
        <begin position="316"/>
        <end position="339"/>
    </location>
</feature>
<organism evidence="2 3">
    <name type="scientific">Litchfieldia salsa</name>
    <dbReference type="NCBI Taxonomy" id="930152"/>
    <lineage>
        <taxon>Bacteria</taxon>
        <taxon>Bacillati</taxon>
        <taxon>Bacillota</taxon>
        <taxon>Bacilli</taxon>
        <taxon>Bacillales</taxon>
        <taxon>Bacillaceae</taxon>
        <taxon>Litchfieldia</taxon>
    </lineage>
</organism>
<protein>
    <submittedName>
        <fullName evidence="2">Uncharacterized membrane protein YfhO</fullName>
    </submittedName>
</protein>
<evidence type="ECO:0000256" key="1">
    <source>
        <dbReference type="SAM" id="Phobius"/>
    </source>
</evidence>
<proteinExistence type="predicted"/>
<feature type="transmembrane region" description="Helical" evidence="1">
    <location>
        <begin position="403"/>
        <end position="421"/>
    </location>
</feature>
<feature type="transmembrane region" description="Helical" evidence="1">
    <location>
        <begin position="373"/>
        <end position="391"/>
    </location>
</feature>
<name>A0A1H0PM28_9BACI</name>
<feature type="transmembrane region" description="Helical" evidence="1">
    <location>
        <begin position="345"/>
        <end position="366"/>
    </location>
</feature>
<dbReference type="PANTHER" id="PTHR38454">
    <property type="entry name" value="INTEGRAL MEMBRANE PROTEIN-RELATED"/>
    <property type="match status" value="1"/>
</dbReference>
<evidence type="ECO:0000313" key="3">
    <source>
        <dbReference type="Proteomes" id="UP000199159"/>
    </source>
</evidence>
<feature type="transmembrane region" description="Helical" evidence="1">
    <location>
        <begin position="76"/>
        <end position="96"/>
    </location>
</feature>
<keyword evidence="3" id="KW-1185">Reference proteome</keyword>
<sequence length="856" mass="98543">MNKTKDVLKLLGLFITPIFILLTVLIKLKIAPFGEESIWYIDLPAQMTMFYHHLYDVFQGDSSAIYTWNYGMGTSFWATICYYLSSPLSILILLFPESYMPYSILMIWLAKIGLSSVTMSYLLKKHFTKQGFIIFIFSISYALISFSITYYFLPMWLDAIYLLPLIIAGVHDLLKSEKHSLFLISLTILFFANFYIAYMVGIFVFLYFVAECIVHQFNKKELINRVVLFFKSVFFAFLFTSFITIPTYLELRSNKYTSEAIELTTYLLNPLELYSYFFNGTTPIQNISIYAGLVVLLLVPLYFFNDKYHVRERVVYGLLVAFVLFSMTSTLLNMAWHVFEMPNGAYYRYAFIVSFLMIIFSVKALTKLEFSTIKPLMIVLIFNIVILSLANKLFNQTVFNLDLINRNIVLLALFTVILVILMNKKMSSKVHTLAKIGLCLLIFIDLGLNIQAVLVNYMKVSRPYNWYNTHNPSYSNAIDRLHEMDDSFFRTKVEPSLSQSKNESLRYKYKGMSIYTSTGQAEHNLFLNQLGYPANTRAAGMENGIFLSDTLLGFKYVVTTQELDDRIYTKMFEEEEINVYKINTNLPLGYMVNEGFMTHIGETDLFSIQNSLINGHNSDAFYYEQQDPQLTLNGLVSQLDAEGNSLLQRQTATSTPSIEANISINETRELYMKVDSETYKNVEDKIEIFINNTPIVALKTEISNLLHLGTYQDEKLTINIKLKDSLQSLQTPVFYTLNHSMLEKQINELKGESLVIKDYSDTNVRGELTVNQDEEMLFMSIPYDDNWKVTVDGVTTEYTKIGNFIGIPLEKGTHEIHLEYIPRILYICMGVSAVSLLGYLVLVFGGRKKDRKRSGA</sequence>
<accession>A0A1H0PM28</accession>
<feature type="transmembrane region" description="Helical" evidence="1">
    <location>
        <begin position="7"/>
        <end position="26"/>
    </location>
</feature>
<keyword evidence="1" id="KW-0812">Transmembrane</keyword>
<evidence type="ECO:0000313" key="2">
    <source>
        <dbReference type="EMBL" id="SDP05646.1"/>
    </source>
</evidence>